<keyword evidence="2" id="KW-1185">Reference proteome</keyword>
<gene>
    <name evidence="1" type="ORF">KFK09_016043</name>
</gene>
<accession>A0A8T3BC55</accession>
<reference evidence="1" key="1">
    <citation type="journal article" date="2022" name="Front. Genet.">
        <title>Chromosome-Scale Assembly of the Dendrobium nobile Genome Provides Insights Into the Molecular Mechanism of the Biosynthesis of the Medicinal Active Ingredient of Dendrobium.</title>
        <authorList>
            <person name="Xu Q."/>
            <person name="Niu S.-C."/>
            <person name="Li K.-L."/>
            <person name="Zheng P.-J."/>
            <person name="Zhang X.-J."/>
            <person name="Jia Y."/>
            <person name="Liu Y."/>
            <person name="Niu Y.-X."/>
            <person name="Yu L.-H."/>
            <person name="Chen D.-F."/>
            <person name="Zhang G.-Q."/>
        </authorList>
    </citation>
    <scope>NUCLEOTIDE SEQUENCE</scope>
    <source>
        <tissue evidence="1">Leaf</tissue>
    </source>
</reference>
<evidence type="ECO:0000313" key="1">
    <source>
        <dbReference type="EMBL" id="KAI0505086.1"/>
    </source>
</evidence>
<organism evidence="1 2">
    <name type="scientific">Dendrobium nobile</name>
    <name type="common">Orchid</name>
    <dbReference type="NCBI Taxonomy" id="94219"/>
    <lineage>
        <taxon>Eukaryota</taxon>
        <taxon>Viridiplantae</taxon>
        <taxon>Streptophyta</taxon>
        <taxon>Embryophyta</taxon>
        <taxon>Tracheophyta</taxon>
        <taxon>Spermatophyta</taxon>
        <taxon>Magnoliopsida</taxon>
        <taxon>Liliopsida</taxon>
        <taxon>Asparagales</taxon>
        <taxon>Orchidaceae</taxon>
        <taxon>Epidendroideae</taxon>
        <taxon>Malaxideae</taxon>
        <taxon>Dendrobiinae</taxon>
        <taxon>Dendrobium</taxon>
    </lineage>
</organism>
<dbReference type="EMBL" id="JAGYWB010000011">
    <property type="protein sequence ID" value="KAI0505086.1"/>
    <property type="molecule type" value="Genomic_DNA"/>
</dbReference>
<sequence>MAIKQLSKAFVIVDLINGTIRCSSRAHKFQGKREQSKDVIAAPSLSPFSCLVSPPPCLPAVLPSF</sequence>
<proteinExistence type="predicted"/>
<comment type="caution">
    <text evidence="1">The sequence shown here is derived from an EMBL/GenBank/DDBJ whole genome shotgun (WGS) entry which is preliminary data.</text>
</comment>
<dbReference type="AlphaFoldDB" id="A0A8T3BC55"/>
<dbReference type="Proteomes" id="UP000829196">
    <property type="component" value="Unassembled WGS sequence"/>
</dbReference>
<protein>
    <submittedName>
        <fullName evidence="1">Uncharacterized protein</fullName>
    </submittedName>
</protein>
<name>A0A8T3BC55_DENNO</name>
<evidence type="ECO:0000313" key="2">
    <source>
        <dbReference type="Proteomes" id="UP000829196"/>
    </source>
</evidence>